<keyword evidence="2" id="KW-0472">Membrane</keyword>
<proteinExistence type="predicted"/>
<protein>
    <submittedName>
        <fullName evidence="3">Uncharacterized protein</fullName>
    </submittedName>
</protein>
<dbReference type="GeneID" id="63857670"/>
<keyword evidence="4" id="KW-1185">Reference proteome</keyword>
<evidence type="ECO:0000256" key="1">
    <source>
        <dbReference type="SAM" id="MobiDB-lite"/>
    </source>
</evidence>
<reference evidence="3 4" key="1">
    <citation type="submission" date="2018-02" db="EMBL/GenBank/DDBJ databases">
        <title>The genomes of Aspergillus section Nigri reveals drivers in fungal speciation.</title>
        <authorList>
            <consortium name="DOE Joint Genome Institute"/>
            <person name="Vesth T.C."/>
            <person name="Nybo J."/>
            <person name="Theobald S."/>
            <person name="Brandl J."/>
            <person name="Frisvad J.C."/>
            <person name="Nielsen K.F."/>
            <person name="Lyhne E.K."/>
            <person name="Kogle M.E."/>
            <person name="Kuo A."/>
            <person name="Riley R."/>
            <person name="Clum A."/>
            <person name="Nolan M."/>
            <person name="Lipzen A."/>
            <person name="Salamov A."/>
            <person name="Henrissat B."/>
            <person name="Wiebenga A."/>
            <person name="De vries R.P."/>
            <person name="Grigoriev I.V."/>
            <person name="Mortensen U.H."/>
            <person name="Andersen M.R."/>
            <person name="Baker S.E."/>
        </authorList>
    </citation>
    <scope>NUCLEOTIDE SEQUENCE [LARGE SCALE GENOMIC DNA]</scope>
    <source>
        <strain evidence="3 4">CBS 313.89</strain>
    </source>
</reference>
<organism evidence="3 4">
    <name type="scientific">Aspergillus fijiensis CBS 313.89</name>
    <dbReference type="NCBI Taxonomy" id="1448319"/>
    <lineage>
        <taxon>Eukaryota</taxon>
        <taxon>Fungi</taxon>
        <taxon>Dikarya</taxon>
        <taxon>Ascomycota</taxon>
        <taxon>Pezizomycotina</taxon>
        <taxon>Eurotiomycetes</taxon>
        <taxon>Eurotiomycetidae</taxon>
        <taxon>Eurotiales</taxon>
        <taxon>Aspergillaceae</taxon>
        <taxon>Aspergillus</taxon>
    </lineage>
</organism>
<name>A0A8G1RWB6_9EURO</name>
<evidence type="ECO:0000256" key="2">
    <source>
        <dbReference type="SAM" id="Phobius"/>
    </source>
</evidence>
<dbReference type="Proteomes" id="UP000249789">
    <property type="component" value="Unassembled WGS sequence"/>
</dbReference>
<feature type="transmembrane region" description="Helical" evidence="2">
    <location>
        <begin position="20"/>
        <end position="39"/>
    </location>
</feature>
<sequence length="75" mass="8227">MHVVSGVSSGSFPGQGKSNPPYGSVCIIGVFGIFGYDVLRTCLYSLISLPLLRMQPWHWLTAKVHTNPRKRGPRG</sequence>
<keyword evidence="2" id="KW-0812">Transmembrane</keyword>
<feature type="compositionally biased region" description="Low complexity" evidence="1">
    <location>
        <begin position="1"/>
        <end position="11"/>
    </location>
</feature>
<dbReference type="VEuPathDB" id="FungiDB:BO72DRAFT_287501"/>
<gene>
    <name evidence="3" type="ORF">BO72DRAFT_287501</name>
</gene>
<keyword evidence="2" id="KW-1133">Transmembrane helix</keyword>
<feature type="region of interest" description="Disordered" evidence="1">
    <location>
        <begin position="1"/>
        <end position="20"/>
    </location>
</feature>
<accession>A0A8G1RWB6</accession>
<dbReference type="EMBL" id="KZ824628">
    <property type="protein sequence ID" value="RAK80735.1"/>
    <property type="molecule type" value="Genomic_DNA"/>
</dbReference>
<evidence type="ECO:0000313" key="4">
    <source>
        <dbReference type="Proteomes" id="UP000249789"/>
    </source>
</evidence>
<evidence type="ECO:0000313" key="3">
    <source>
        <dbReference type="EMBL" id="RAK80735.1"/>
    </source>
</evidence>
<dbReference type="AlphaFoldDB" id="A0A8G1RWB6"/>
<dbReference type="RefSeq" id="XP_040804745.1">
    <property type="nucleotide sequence ID" value="XM_040940337.1"/>
</dbReference>